<accession>A0A316H885</accession>
<proteinExistence type="predicted"/>
<protein>
    <submittedName>
        <fullName evidence="1">Uncharacterized protein</fullName>
    </submittedName>
</protein>
<organism evidence="1 2">
    <name type="scientific">Mucilaginibacter oryzae</name>
    <dbReference type="NCBI Taxonomy" id="468058"/>
    <lineage>
        <taxon>Bacteria</taxon>
        <taxon>Pseudomonadati</taxon>
        <taxon>Bacteroidota</taxon>
        <taxon>Sphingobacteriia</taxon>
        <taxon>Sphingobacteriales</taxon>
        <taxon>Sphingobacteriaceae</taxon>
        <taxon>Mucilaginibacter</taxon>
    </lineage>
</organism>
<evidence type="ECO:0000313" key="1">
    <source>
        <dbReference type="EMBL" id="PWK72938.1"/>
    </source>
</evidence>
<dbReference type="Proteomes" id="UP000245678">
    <property type="component" value="Unassembled WGS sequence"/>
</dbReference>
<evidence type="ECO:0000313" key="2">
    <source>
        <dbReference type="Proteomes" id="UP000245678"/>
    </source>
</evidence>
<dbReference type="AlphaFoldDB" id="A0A316H885"/>
<reference evidence="1 2" key="1">
    <citation type="submission" date="2018-05" db="EMBL/GenBank/DDBJ databases">
        <title>Genomic Encyclopedia of Archaeal and Bacterial Type Strains, Phase II (KMG-II): from individual species to whole genera.</title>
        <authorList>
            <person name="Goeker M."/>
        </authorList>
    </citation>
    <scope>NUCLEOTIDE SEQUENCE [LARGE SCALE GENOMIC DNA]</scope>
    <source>
        <strain evidence="1 2">DSM 19975</strain>
    </source>
</reference>
<sequence length="63" mass="7652">MADEAKNYKRSFRDADLTIDEIRSCKGFEHFTDEQALQVIANFKEFSLIVFNYYRRNLRKRLE</sequence>
<dbReference type="RefSeq" id="WP_109609631.1">
    <property type="nucleotide sequence ID" value="NZ_QGHA01000011.1"/>
</dbReference>
<dbReference type="EMBL" id="QGHA01000011">
    <property type="protein sequence ID" value="PWK72938.1"/>
    <property type="molecule type" value="Genomic_DNA"/>
</dbReference>
<gene>
    <name evidence="1" type="ORF">LX99_04268</name>
</gene>
<name>A0A316H885_9SPHI</name>
<comment type="caution">
    <text evidence="1">The sequence shown here is derived from an EMBL/GenBank/DDBJ whole genome shotgun (WGS) entry which is preliminary data.</text>
</comment>
<keyword evidence="2" id="KW-1185">Reference proteome</keyword>